<dbReference type="Gene3D" id="3.20.20.150">
    <property type="entry name" value="Divalent-metal-dependent TIM barrel enzymes"/>
    <property type="match status" value="1"/>
</dbReference>
<keyword evidence="3" id="KW-1185">Reference proteome</keyword>
<dbReference type="InterPro" id="IPR013022">
    <property type="entry name" value="Xyl_isomerase-like_TIM-brl"/>
</dbReference>
<organism evidence="2 3">
    <name type="scientific">Tenggerimyces flavus</name>
    <dbReference type="NCBI Taxonomy" id="1708749"/>
    <lineage>
        <taxon>Bacteria</taxon>
        <taxon>Bacillati</taxon>
        <taxon>Actinomycetota</taxon>
        <taxon>Actinomycetes</taxon>
        <taxon>Propionibacteriales</taxon>
        <taxon>Nocardioidaceae</taxon>
        <taxon>Tenggerimyces</taxon>
    </lineage>
</organism>
<dbReference type="InterPro" id="IPR050312">
    <property type="entry name" value="IolE/XylAMocC-like"/>
</dbReference>
<dbReference type="PANTHER" id="PTHR12110">
    <property type="entry name" value="HYDROXYPYRUVATE ISOMERASE"/>
    <property type="match status" value="1"/>
</dbReference>
<keyword evidence="2" id="KW-0413">Isomerase</keyword>
<evidence type="ECO:0000313" key="3">
    <source>
        <dbReference type="Proteomes" id="UP001595699"/>
    </source>
</evidence>
<dbReference type="SUPFAM" id="SSF51658">
    <property type="entry name" value="Xylose isomerase-like"/>
    <property type="match status" value="1"/>
</dbReference>
<protein>
    <submittedName>
        <fullName evidence="2">Sugar phosphate isomerase/epimerase</fullName>
    </submittedName>
</protein>
<evidence type="ECO:0000313" key="2">
    <source>
        <dbReference type="EMBL" id="MFC3761708.1"/>
    </source>
</evidence>
<feature type="domain" description="Xylose isomerase-like TIM barrel" evidence="1">
    <location>
        <begin position="23"/>
        <end position="278"/>
    </location>
</feature>
<name>A0ABV7YC10_9ACTN</name>
<dbReference type="GO" id="GO:0016853">
    <property type="term" value="F:isomerase activity"/>
    <property type="evidence" value="ECO:0007669"/>
    <property type="project" value="UniProtKB-KW"/>
</dbReference>
<gene>
    <name evidence="2" type="ORF">ACFOUW_12755</name>
</gene>
<proteinExistence type="predicted"/>
<sequence length="281" mass="30737">MSELWSNLSCGALGLKVEFDEAVELAAEFGFAAVEADLGYLAGLPQDQLATAGKRLGERGLRWGPAGLPVDLTADAARFASQLAELPGKVAILQAAGVDRTGTWIRPMHNELTYRRNFARYTERIALVDEILRGGNLRFGLEYVGPKTFWSTELYPFVHTLRETRELIAATGSKNVGIVLDTYHWYTSAETPDDLRSLRADEVVAVDVNDAHADRERDEQMDLDRCLPGTTGTIDVAGFLGALRDIGYDGPVKVEPFSKELKGLPAREVVEKTAASLKAVL</sequence>
<comment type="caution">
    <text evidence="2">The sequence shown here is derived from an EMBL/GenBank/DDBJ whole genome shotgun (WGS) entry which is preliminary data.</text>
</comment>
<dbReference type="Pfam" id="PF01261">
    <property type="entry name" value="AP_endonuc_2"/>
    <property type="match status" value="1"/>
</dbReference>
<dbReference type="InterPro" id="IPR036237">
    <property type="entry name" value="Xyl_isomerase-like_sf"/>
</dbReference>
<dbReference type="RefSeq" id="WP_307782237.1">
    <property type="nucleotide sequence ID" value="NZ_JAFBCM010000001.1"/>
</dbReference>
<dbReference type="Proteomes" id="UP001595699">
    <property type="component" value="Unassembled WGS sequence"/>
</dbReference>
<dbReference type="EMBL" id="JBHRZH010000009">
    <property type="protein sequence ID" value="MFC3761708.1"/>
    <property type="molecule type" value="Genomic_DNA"/>
</dbReference>
<accession>A0ABV7YC10</accession>
<evidence type="ECO:0000259" key="1">
    <source>
        <dbReference type="Pfam" id="PF01261"/>
    </source>
</evidence>
<reference evidence="3" key="1">
    <citation type="journal article" date="2019" name="Int. J. Syst. Evol. Microbiol.">
        <title>The Global Catalogue of Microorganisms (GCM) 10K type strain sequencing project: providing services to taxonomists for standard genome sequencing and annotation.</title>
        <authorList>
            <consortium name="The Broad Institute Genomics Platform"/>
            <consortium name="The Broad Institute Genome Sequencing Center for Infectious Disease"/>
            <person name="Wu L."/>
            <person name="Ma J."/>
        </authorList>
    </citation>
    <scope>NUCLEOTIDE SEQUENCE [LARGE SCALE GENOMIC DNA]</scope>
    <source>
        <strain evidence="3">CGMCC 4.7241</strain>
    </source>
</reference>